<dbReference type="Proteomes" id="UP000002812">
    <property type="component" value="Unassembled WGS sequence"/>
</dbReference>
<accession>I8ACE8</accession>
<evidence type="ECO:0000313" key="1">
    <source>
        <dbReference type="EMBL" id="EIT83152.1"/>
    </source>
</evidence>
<organism evidence="1 2">
    <name type="scientific">Aspergillus oryzae (strain 3.042)</name>
    <name type="common">Yellow koji mold</name>
    <dbReference type="NCBI Taxonomy" id="1160506"/>
    <lineage>
        <taxon>Eukaryota</taxon>
        <taxon>Fungi</taxon>
        <taxon>Dikarya</taxon>
        <taxon>Ascomycota</taxon>
        <taxon>Pezizomycotina</taxon>
        <taxon>Eurotiomycetes</taxon>
        <taxon>Eurotiomycetidae</taxon>
        <taxon>Eurotiales</taxon>
        <taxon>Aspergillaceae</taxon>
        <taxon>Aspergillus</taxon>
        <taxon>Aspergillus subgen. Circumdati</taxon>
    </lineage>
</organism>
<gene>
    <name evidence="1" type="ORF">Ao3042_11610</name>
</gene>
<dbReference type="EMBL" id="AKHY01000031">
    <property type="protein sequence ID" value="EIT83152.1"/>
    <property type="molecule type" value="Genomic_DNA"/>
</dbReference>
<name>I8ACE8_ASPO3</name>
<proteinExistence type="predicted"/>
<dbReference type="HOGENOM" id="CLU_2249542_0_0_1"/>
<protein>
    <submittedName>
        <fullName evidence="1">Uncharacterized protein</fullName>
    </submittedName>
</protein>
<sequence>MYREMFRSKPGGDLLRRLRSKSCRALANALESIVRMGSIPPNLVLYGTNFGWLFGFNIGMGTRAEIMSVDISGSSGSVCDCSNHILTDRLMASILLGKTNSMTL</sequence>
<reference evidence="2" key="2">
    <citation type="submission" date="2012-06" db="EMBL/GenBank/DDBJ databases">
        <title>Comparative genomic analyses of Aspergillus oryzae 3.042 and A. oryzae RIB40 for soy-sauce fermentation.</title>
        <authorList>
            <person name="Zhao G."/>
            <person name="Hou L."/>
            <person name="Wang C."/>
            <person name="Cao X."/>
        </authorList>
    </citation>
    <scope>NUCLEOTIDE SEQUENCE [LARGE SCALE GENOMIC DNA]</scope>
    <source>
        <strain evidence="2">3.042</strain>
    </source>
</reference>
<evidence type="ECO:0000313" key="2">
    <source>
        <dbReference type="Proteomes" id="UP000002812"/>
    </source>
</evidence>
<comment type="caution">
    <text evidence="1">The sequence shown here is derived from an EMBL/GenBank/DDBJ whole genome shotgun (WGS) entry which is preliminary data.</text>
</comment>
<dbReference type="AlphaFoldDB" id="I8ACE8"/>
<reference evidence="1 2" key="1">
    <citation type="journal article" date="2012" name="Eukaryot. Cell">
        <title>Draft genome sequence of Aspergillus oryzae strain 3.042.</title>
        <authorList>
            <person name="Zhao G."/>
            <person name="Yao Y."/>
            <person name="Qi W."/>
            <person name="Wang C."/>
            <person name="Hou L."/>
            <person name="Zeng B."/>
            <person name="Cao X."/>
        </authorList>
    </citation>
    <scope>NUCLEOTIDE SEQUENCE [LARGE SCALE GENOMIC DNA]</scope>
    <source>
        <strain evidence="1 2">3.042</strain>
    </source>
</reference>